<evidence type="ECO:0000313" key="2">
    <source>
        <dbReference type="Proteomes" id="UP000291404"/>
    </source>
</evidence>
<comment type="caution">
    <text evidence="1">The sequence shown here is derived from an EMBL/GenBank/DDBJ whole genome shotgun (WGS) entry which is preliminary data.</text>
</comment>
<dbReference type="VEuPathDB" id="MicrosporidiaDB:CWI36_0632p0010"/>
<gene>
    <name evidence="1" type="ORF">CWI36_0632p0010</name>
</gene>
<dbReference type="EMBL" id="PITI01000632">
    <property type="protein sequence ID" value="TBU05474.1"/>
    <property type="molecule type" value="Genomic_DNA"/>
</dbReference>
<accession>A0A4Q9LCH8</accession>
<protein>
    <submittedName>
        <fullName evidence="1">Uncharacterized protein</fullName>
    </submittedName>
</protein>
<name>A0A4Q9LCH8_9MICR</name>
<dbReference type="VEuPathDB" id="MicrosporidiaDB:CWI39_0236p0010"/>
<keyword evidence="2" id="KW-1185">Reference proteome</keyword>
<sequence>MTYFVDKIYTVHAIKGSRYTRNISTAKQMSIQEEDVTYKTKNNSIFILVLGTTPEEPTFNISEESDLEEERMVVY</sequence>
<proteinExistence type="predicted"/>
<dbReference type="AlphaFoldDB" id="A0A4Q9LCH8"/>
<reference evidence="1 2" key="1">
    <citation type="submission" date="2017-12" db="EMBL/GenBank/DDBJ databases">
        <authorList>
            <person name="Pombert J.-F."/>
            <person name="Haag K.L."/>
            <person name="Ebert D."/>
        </authorList>
    </citation>
    <scope>NUCLEOTIDE SEQUENCE [LARGE SCALE GENOMIC DNA]</scope>
    <source>
        <strain evidence="1">BE-OM-2</strain>
    </source>
</reference>
<evidence type="ECO:0000313" key="1">
    <source>
        <dbReference type="EMBL" id="TBU05474.1"/>
    </source>
</evidence>
<dbReference type="Proteomes" id="UP000291404">
    <property type="component" value="Unassembled WGS sequence"/>
</dbReference>
<organism evidence="1 2">
    <name type="scientific">Hamiltosporidium magnivora</name>
    <dbReference type="NCBI Taxonomy" id="148818"/>
    <lineage>
        <taxon>Eukaryota</taxon>
        <taxon>Fungi</taxon>
        <taxon>Fungi incertae sedis</taxon>
        <taxon>Microsporidia</taxon>
        <taxon>Dubosqiidae</taxon>
        <taxon>Hamiltosporidium</taxon>
    </lineage>
</organism>